<feature type="disulfide bond" evidence="13">
    <location>
        <begin position="374"/>
        <end position="386"/>
    </location>
</feature>
<feature type="disulfide bond" evidence="13">
    <location>
        <begin position="477"/>
        <end position="492"/>
    </location>
</feature>
<feature type="disulfide bond" evidence="13">
    <location>
        <begin position="273"/>
        <end position="288"/>
    </location>
</feature>
<feature type="transmembrane region" description="Helical" evidence="16">
    <location>
        <begin position="17"/>
        <end position="35"/>
    </location>
</feature>
<feature type="disulfide bond" evidence="13">
    <location>
        <begin position="435"/>
        <end position="450"/>
    </location>
</feature>
<dbReference type="FunFam" id="4.10.400.10:FF:000034">
    <property type="entry name" value="Low-density lipoprotein receptor-related protein 2"/>
    <property type="match status" value="2"/>
</dbReference>
<feature type="repeat" description="LDL-receptor class B" evidence="14">
    <location>
        <begin position="1639"/>
        <end position="1682"/>
    </location>
</feature>
<dbReference type="SUPFAM" id="SSF57184">
    <property type="entry name" value="Growth factor receptor domain"/>
    <property type="match status" value="1"/>
</dbReference>
<evidence type="ECO:0000256" key="11">
    <source>
        <dbReference type="ARBA" id="ARBA00023170"/>
    </source>
</evidence>
<dbReference type="InterPro" id="IPR018097">
    <property type="entry name" value="EGF_Ca-bd_CS"/>
</dbReference>
<evidence type="ECO:0000256" key="6">
    <source>
        <dbReference type="ARBA" id="ARBA00022729"/>
    </source>
</evidence>
<evidence type="ECO:0000256" key="2">
    <source>
        <dbReference type="ARBA" id="ARBA00022475"/>
    </source>
</evidence>
<dbReference type="SUPFAM" id="SSF63825">
    <property type="entry name" value="YWTD domain"/>
    <property type="match status" value="4"/>
</dbReference>
<feature type="repeat" description="LDL-receptor class B" evidence="14">
    <location>
        <begin position="711"/>
        <end position="753"/>
    </location>
</feature>
<dbReference type="GO" id="GO:0006897">
    <property type="term" value="P:endocytosis"/>
    <property type="evidence" value="ECO:0007669"/>
    <property type="project" value="UniProtKB-KW"/>
</dbReference>
<evidence type="ECO:0000256" key="15">
    <source>
        <dbReference type="SAM" id="MobiDB-lite"/>
    </source>
</evidence>
<dbReference type="PROSITE" id="PS01209">
    <property type="entry name" value="LDLRA_1"/>
    <property type="match status" value="4"/>
</dbReference>
<feature type="disulfide bond" evidence="13">
    <location>
        <begin position="423"/>
        <end position="441"/>
    </location>
</feature>
<keyword evidence="12" id="KW-0325">Glycoprotein</keyword>
<accession>A0AAW1L8L8</accession>
<gene>
    <name evidence="18" type="ORF">QE152_g13839</name>
</gene>
<evidence type="ECO:0000256" key="16">
    <source>
        <dbReference type="SAM" id="Phobius"/>
    </source>
</evidence>
<sequence length="2074" mass="232062">MVTTCGNVQKGGTLKNWIVYFVTAIFLVAICTAHGPTTTPSATPPPHRGAARQMYGSGSLRPPGTKPNYGGLTKQSKTAVTSQPFPVPIRYQDLAFDKLPEGFPIVVPMPPGVLMTSRNRGGMYGGRTEYYGMRRPPAGGLIGGRYPVDLGFIPGRGYGVPQGARKQGFMNRIVPGPVDQYMRQPEEDEVMRERQYDHGCGEDCADGEFLCAKSCICIKDILRCDGETDCDNHEDEIDCGDMEMPVAKDVCEESGRSTRCPKTGRCILKDWLCDGDDDCGDLTDETHCAFAVNCTIDQFECGNGLCIPKTWVCDNDNDCKDFTDESNCTRIGCTEDEYTCMDSTCISLSWRCDKEVDCNDGSDETDCDIEPLSCNSGEFNCGSRKCIKTEFKCDGDNDCGDWTDEEDCPKTPAASCMTDEFKCNNGQCIPSKWRCDAYQDCEGKEDEANCEDVQPRTCSTDEFTCNNGACILKTWECDGVADCSEREDELRCEIICDESKFACSGIGVNDTATEFCINKKHVCDSQKDCPKGEDEKDCPTRKNCTKDSSCSQLCILTADGKDACACQSGYTLNPNGVTCDDINECLYQTDPVCSQTCNNTVGGFRCGCMTGYVLRPDLRSCKALGAPPTLLFANRLDIRQVSLSNQKYTALLKGLHNAIALDYHYDKKLIFWSDVSIDLIKKAFINGTGITEVIKWGLESPGGVALDWVHDLLFWTDSGTRRIEVSTLDGRERAIIAANDLDKPRAIAVHPGEALVFWTDWGPNPKIEKSFMDGSERKTVIVESLFWPNGLTIDYTTSRIYWADAKHNVIETAYFDGSDRRKVITKGLPHPFALTIFEDAIYWTDWHTKSISTANKATGAGYKTIHSKLHFPMDIHSFHSQRQPAYVNHCGTNNGGCAHMCLPNGKSYICVCPMGQKLKPDGKTCLSPEKLLIFARKKDLRLKHLDEGALHQHEVVIPVDGVKSAVALAWDSNTDSIFWTDVEMHTISRAHWNGSNQQVLIRTNIVSPAGLAYDWITDKIYWTDVGTGHIEVAQSDGSMRALLIWEGLDKPRDIVVDPLGGYMYWSDWGEKPKIERAGMDGSNRIVLVKDNLMWPNGLAIDHNAGKLYWADGGTKSIEFSNLDGSNRKTLIGPDLPHPFGLDVYDNSIYWTDWKTYNIEAANKTTGANRTIIAAGVNGLMDVRIFHRTRRTTKNVCANDNGGCSHLCLLHPSHKGYSCACPVGIKLEDDGKTCRNGSTNAIIMAHRFDIRQISLDVPYVVDVVLPFTQLKNVMSVDVDRRTGEIYWTDTAERVIEKASFDKKHVETIMAYELTMVDAIAIDSSGRKVSLVLNKKHVETIMAYELTMVDAIAIDSSGRKIYWTDGGRNSIEVSELDGSNRRILIWTDLDNPRAITLHYHLGLMFWSDWGAHAKIEVAQMDGSHRKTIIAENLEWPNGLAIDRPTSRLYWNDGKLRTIESSDFHGKQRLTILTNVPHPYGLVIIGSHMYWSDWQTQGLHRADKMTGADRTLVKGKLEGLMDVRSVQPGNVEENACGLKNGGCSHLCLRNAKSYTCACPTGVLLNKTDNKTCDFQPENYLLFATRSALARITCDFQPENYLLFATRSALARISLSTEELWEVTLPTQDIKHAIDVDFHWKKQLLFFTDVKNQRIVRMPMNNLTDTKVIVNENITAPNGLAIDWIAENMYWTDTQLSVVEVAKLDGTSRKVLVRDNLNEPRSVAVFPKKGFLYWTEWGKEPKIERAFMDGSSRKTIVVADLGFPNGLAIDYKTNRLYWTDARWDKIENCDLHGGNRIQLTHPFGLAIFERYIYWTDWFQKTILRADKSTGKNYAIVRANLDGAVDGAVGIRMVAESRQHGWNPCAVNNGGCTHLCFFRFVNYTCGCPDIPDESCKLKPKEWVSLKSPHPDEDVLDDYYDASSYDTDNTEYDDMLLDHSETALPKRFYIITLIPMLCILVLTIILLVVAFLYRKSKKKYLYATGRRVMAFSNPNYYTSNSEPVPNNVDKKPCLWKRLKYDKSQDRVYEIKTGSTSPEVASLIPTVLTPSSSNCEAVTPELERSPSVTPLHRTDSIAPVV</sequence>
<evidence type="ECO:0000256" key="3">
    <source>
        <dbReference type="ARBA" id="ARBA00022536"/>
    </source>
</evidence>
<feature type="disulfide bond" evidence="13">
    <location>
        <begin position="465"/>
        <end position="483"/>
    </location>
</feature>
<dbReference type="SMART" id="SM00135">
    <property type="entry name" value="LY"/>
    <property type="match status" value="20"/>
</dbReference>
<evidence type="ECO:0000256" key="8">
    <source>
        <dbReference type="ARBA" id="ARBA00022989"/>
    </source>
</evidence>
<feature type="domain" description="EGF-like" evidence="17">
    <location>
        <begin position="606"/>
        <end position="621"/>
    </location>
</feature>
<keyword evidence="6" id="KW-0732">Signal</keyword>
<dbReference type="FunFam" id="2.120.10.30:FF:000241">
    <property type="entry name" value="Low-density lipoprotein receptor-related protein 6"/>
    <property type="match status" value="1"/>
</dbReference>
<keyword evidence="10 13" id="KW-1015">Disulfide bond</keyword>
<feature type="disulfide bond" evidence="13">
    <location>
        <begin position="224"/>
        <end position="239"/>
    </location>
</feature>
<feature type="repeat" description="LDL-receptor class B" evidence="14">
    <location>
        <begin position="1444"/>
        <end position="1485"/>
    </location>
</feature>
<evidence type="ECO:0000256" key="13">
    <source>
        <dbReference type="PROSITE-ProRule" id="PRU00124"/>
    </source>
</evidence>
<keyword evidence="11 18" id="KW-0675">Receptor</keyword>
<evidence type="ECO:0000256" key="9">
    <source>
        <dbReference type="ARBA" id="ARBA00023136"/>
    </source>
</evidence>
<keyword evidence="19" id="KW-1185">Reference proteome</keyword>
<dbReference type="Pfam" id="PF00058">
    <property type="entry name" value="Ldl_recept_b"/>
    <property type="match status" value="13"/>
</dbReference>
<dbReference type="FunFam" id="2.120.10.30:FF:000008">
    <property type="entry name" value="Low-density lipoprotein receptor-related protein 4"/>
    <property type="match status" value="3"/>
</dbReference>
<name>A0AAW1L8L8_POPJA</name>
<evidence type="ECO:0000313" key="19">
    <source>
        <dbReference type="Proteomes" id="UP001458880"/>
    </source>
</evidence>
<feature type="disulfide bond" evidence="13">
    <location>
        <begin position="333"/>
        <end position="345"/>
    </location>
</feature>
<dbReference type="InterPro" id="IPR001881">
    <property type="entry name" value="EGF-like_Ca-bd_dom"/>
</dbReference>
<feature type="disulfide bond" evidence="13">
    <location>
        <begin position="352"/>
        <end position="367"/>
    </location>
</feature>
<feature type="repeat" description="LDL-receptor class B" evidence="14">
    <location>
        <begin position="1061"/>
        <end position="1104"/>
    </location>
</feature>
<feature type="repeat" description="LDL-receptor class B" evidence="14">
    <location>
        <begin position="754"/>
        <end position="797"/>
    </location>
</feature>
<evidence type="ECO:0000313" key="18">
    <source>
        <dbReference type="EMBL" id="KAK9731244.1"/>
    </source>
</evidence>
<dbReference type="InterPro" id="IPR036055">
    <property type="entry name" value="LDL_receptor-like_sf"/>
</dbReference>
<protein>
    <submittedName>
        <fullName evidence="18">Low-density lipoprotein receptor domain class A</fullName>
    </submittedName>
</protein>
<feature type="disulfide bond" evidence="13">
    <location>
        <begin position="313"/>
        <end position="328"/>
    </location>
</feature>
<feature type="repeat" description="LDL-receptor class B" evidence="14">
    <location>
        <begin position="1400"/>
        <end position="1443"/>
    </location>
</feature>
<keyword evidence="3" id="KW-0245">EGF-like domain</keyword>
<dbReference type="SMART" id="SM00181">
    <property type="entry name" value="EGF"/>
    <property type="match status" value="7"/>
</dbReference>
<organism evidence="18 19">
    <name type="scientific">Popillia japonica</name>
    <name type="common">Japanese beetle</name>
    <dbReference type="NCBI Taxonomy" id="7064"/>
    <lineage>
        <taxon>Eukaryota</taxon>
        <taxon>Metazoa</taxon>
        <taxon>Ecdysozoa</taxon>
        <taxon>Arthropoda</taxon>
        <taxon>Hexapoda</taxon>
        <taxon>Insecta</taxon>
        <taxon>Pterygota</taxon>
        <taxon>Neoptera</taxon>
        <taxon>Endopterygota</taxon>
        <taxon>Coleoptera</taxon>
        <taxon>Polyphaga</taxon>
        <taxon>Scarabaeiformia</taxon>
        <taxon>Scarabaeidae</taxon>
        <taxon>Rutelinae</taxon>
        <taxon>Popillia</taxon>
    </lineage>
</organism>
<feature type="repeat" description="LDL-receptor class B" evidence="14">
    <location>
        <begin position="1282"/>
        <end position="1324"/>
    </location>
</feature>
<dbReference type="CDD" id="cd00112">
    <property type="entry name" value="LDLa"/>
    <property type="match status" value="7"/>
</dbReference>
<dbReference type="InterPro" id="IPR000742">
    <property type="entry name" value="EGF"/>
</dbReference>
<feature type="disulfide bond" evidence="13">
    <location>
        <begin position="416"/>
        <end position="428"/>
    </location>
</feature>
<keyword evidence="4" id="KW-0254">Endocytosis</keyword>
<evidence type="ECO:0000256" key="4">
    <source>
        <dbReference type="ARBA" id="ARBA00022583"/>
    </source>
</evidence>
<evidence type="ECO:0000256" key="12">
    <source>
        <dbReference type="ARBA" id="ARBA00023180"/>
    </source>
</evidence>
<evidence type="ECO:0000256" key="14">
    <source>
        <dbReference type="PROSITE-ProRule" id="PRU00461"/>
    </source>
</evidence>
<dbReference type="Gene3D" id="2.120.10.30">
    <property type="entry name" value="TolB, C-terminal domain"/>
    <property type="match status" value="5"/>
</dbReference>
<keyword evidence="8 16" id="KW-1133">Transmembrane helix</keyword>
<feature type="region of interest" description="Disordered" evidence="15">
    <location>
        <begin position="37"/>
        <end position="77"/>
    </location>
</feature>
<dbReference type="PROSITE" id="PS01187">
    <property type="entry name" value="EGF_CA"/>
    <property type="match status" value="1"/>
</dbReference>
<reference evidence="18 19" key="1">
    <citation type="journal article" date="2024" name="BMC Genomics">
        <title>De novo assembly and annotation of Popillia japonica's genome with initial clues to its potential as an invasive pest.</title>
        <authorList>
            <person name="Cucini C."/>
            <person name="Boschi S."/>
            <person name="Funari R."/>
            <person name="Cardaioli E."/>
            <person name="Iannotti N."/>
            <person name="Marturano G."/>
            <person name="Paoli F."/>
            <person name="Bruttini M."/>
            <person name="Carapelli A."/>
            <person name="Frati F."/>
            <person name="Nardi F."/>
        </authorList>
    </citation>
    <scope>NUCLEOTIDE SEQUENCE [LARGE SCALE GENOMIC DNA]</scope>
    <source>
        <strain evidence="18">DMR45628</strain>
    </source>
</reference>
<feature type="repeat" description="LDL-receptor class B" evidence="14">
    <location>
        <begin position="798"/>
        <end position="840"/>
    </location>
</feature>
<dbReference type="Pfam" id="PF00057">
    <property type="entry name" value="Ldl_recept_a"/>
    <property type="match status" value="6"/>
</dbReference>
<dbReference type="Pfam" id="PF07645">
    <property type="entry name" value="EGF_CA"/>
    <property type="match status" value="1"/>
</dbReference>
<dbReference type="CDD" id="cd00054">
    <property type="entry name" value="EGF_CA"/>
    <property type="match status" value="1"/>
</dbReference>
<dbReference type="SMART" id="SM00179">
    <property type="entry name" value="EGF_CA"/>
    <property type="match status" value="3"/>
</dbReference>
<feature type="repeat" description="LDL-receptor class B" evidence="14">
    <location>
        <begin position="1683"/>
        <end position="1725"/>
    </location>
</feature>
<keyword evidence="9 16" id="KW-0472">Membrane</keyword>
<keyword evidence="5 16" id="KW-0812">Transmembrane</keyword>
<comment type="caution">
    <text evidence="18">The sequence shown here is derived from an EMBL/GenBank/DDBJ whole genome shotgun (WGS) entry which is preliminary data.</text>
</comment>
<dbReference type="PROSITE" id="PS50068">
    <property type="entry name" value="LDLRA_2"/>
    <property type="match status" value="8"/>
</dbReference>
<evidence type="ECO:0000256" key="5">
    <source>
        <dbReference type="ARBA" id="ARBA00022692"/>
    </source>
</evidence>
<dbReference type="PANTHER" id="PTHR46513">
    <property type="entry name" value="VITELLOGENIN RECEPTOR-LIKE PROTEIN-RELATED-RELATED"/>
    <property type="match status" value="1"/>
</dbReference>
<dbReference type="SUPFAM" id="SSF57424">
    <property type="entry name" value="LDL receptor-like module"/>
    <property type="match status" value="7"/>
</dbReference>
<dbReference type="GO" id="GO:0005886">
    <property type="term" value="C:plasma membrane"/>
    <property type="evidence" value="ECO:0007669"/>
    <property type="project" value="UniProtKB-SubCell"/>
</dbReference>
<feature type="disulfide bond" evidence="13">
    <location>
        <begin position="294"/>
        <end position="306"/>
    </location>
</feature>
<dbReference type="InterPro" id="IPR009030">
    <property type="entry name" value="Growth_fac_rcpt_cys_sf"/>
</dbReference>
<feature type="disulfide bond" evidence="13">
    <location>
        <begin position="523"/>
        <end position="538"/>
    </location>
</feature>
<comment type="subcellular location">
    <subcellularLocation>
        <location evidence="1">Cell membrane</location>
        <topology evidence="1">Single-pass type I membrane protein</topology>
    </subcellularLocation>
</comment>
<dbReference type="PROSITE" id="PS51120">
    <property type="entry name" value="LDLRB"/>
    <property type="match status" value="15"/>
</dbReference>
<dbReference type="GO" id="GO:0005509">
    <property type="term" value="F:calcium ion binding"/>
    <property type="evidence" value="ECO:0007669"/>
    <property type="project" value="InterPro"/>
</dbReference>
<feature type="repeat" description="LDL-receptor class B" evidence="14">
    <location>
        <begin position="1018"/>
        <end position="1060"/>
    </location>
</feature>
<dbReference type="InterPro" id="IPR049883">
    <property type="entry name" value="NOTCH1_EGF-like"/>
</dbReference>
<dbReference type="SMART" id="SM00192">
    <property type="entry name" value="LDLa"/>
    <property type="match status" value="8"/>
</dbReference>
<evidence type="ECO:0000259" key="17">
    <source>
        <dbReference type="PROSITE" id="PS01186"/>
    </source>
</evidence>
<feature type="repeat" description="LDL-receptor class B" evidence="14">
    <location>
        <begin position="668"/>
        <end position="710"/>
    </location>
</feature>
<feature type="disulfide bond" evidence="13">
    <location>
        <begin position="381"/>
        <end position="399"/>
    </location>
</feature>
<feature type="disulfide bond" evidence="13">
    <location>
        <begin position="458"/>
        <end position="470"/>
    </location>
</feature>
<comment type="caution">
    <text evidence="13">Lacks conserved residue(s) required for the propagation of feature annotation.</text>
</comment>
<keyword evidence="2" id="KW-1003">Cell membrane</keyword>
<feature type="disulfide bond" evidence="13">
    <location>
        <begin position="340"/>
        <end position="358"/>
    </location>
</feature>
<dbReference type="InterPro" id="IPR002172">
    <property type="entry name" value="LDrepeatLR_classA_rpt"/>
</dbReference>
<evidence type="ECO:0000256" key="10">
    <source>
        <dbReference type="ARBA" id="ARBA00023157"/>
    </source>
</evidence>
<dbReference type="PRINTS" id="PR00261">
    <property type="entry name" value="LDLRECEPTOR"/>
</dbReference>
<evidence type="ECO:0000256" key="7">
    <source>
        <dbReference type="ARBA" id="ARBA00022737"/>
    </source>
</evidence>
<dbReference type="EMBL" id="JASPKY010000136">
    <property type="protein sequence ID" value="KAK9731244.1"/>
    <property type="molecule type" value="Genomic_DNA"/>
</dbReference>
<dbReference type="Gene3D" id="4.10.400.10">
    <property type="entry name" value="Low-density Lipoprotein Receptor"/>
    <property type="match status" value="8"/>
</dbReference>
<feature type="repeat" description="LDL-receptor class B" evidence="14">
    <location>
        <begin position="1105"/>
        <end position="1147"/>
    </location>
</feature>
<proteinExistence type="predicted"/>
<dbReference type="Pfam" id="PF14670">
    <property type="entry name" value="FXa_inhibition"/>
    <property type="match status" value="3"/>
</dbReference>
<dbReference type="Gene3D" id="2.10.25.10">
    <property type="entry name" value="Laminin"/>
    <property type="match status" value="2"/>
</dbReference>
<dbReference type="InterPro" id="IPR023415">
    <property type="entry name" value="LDLR_class-A_CS"/>
</dbReference>
<keyword evidence="7" id="KW-0677">Repeat</keyword>
<dbReference type="InterPro" id="IPR050778">
    <property type="entry name" value="Cueball_EGF_LRP_Nidogen"/>
</dbReference>
<dbReference type="PROSITE" id="PS01186">
    <property type="entry name" value="EGF_2"/>
    <property type="match status" value="1"/>
</dbReference>
<dbReference type="SUPFAM" id="SSF57196">
    <property type="entry name" value="EGF/Laminin"/>
    <property type="match status" value="2"/>
</dbReference>
<feature type="repeat" description="LDL-receptor class B" evidence="14">
    <location>
        <begin position="1726"/>
        <end position="1769"/>
    </location>
</feature>
<feature type="repeat" description="LDL-receptor class B" evidence="14">
    <location>
        <begin position="975"/>
        <end position="1017"/>
    </location>
</feature>
<dbReference type="Proteomes" id="UP001458880">
    <property type="component" value="Unassembled WGS sequence"/>
</dbReference>
<feature type="transmembrane region" description="Helical" evidence="16">
    <location>
        <begin position="1942"/>
        <end position="1967"/>
    </location>
</feature>
<keyword evidence="18" id="KW-0449">Lipoprotein</keyword>
<feature type="disulfide bond" evidence="13">
    <location>
        <begin position="301"/>
        <end position="319"/>
    </location>
</feature>
<dbReference type="PANTHER" id="PTHR46513:SF44">
    <property type="entry name" value="LDL RECEPTOR RELATED PROTEIN 4"/>
    <property type="match status" value="1"/>
</dbReference>
<evidence type="ECO:0000256" key="1">
    <source>
        <dbReference type="ARBA" id="ARBA00004251"/>
    </source>
</evidence>
<dbReference type="InterPro" id="IPR011042">
    <property type="entry name" value="6-blade_b-propeller_TolB-like"/>
</dbReference>
<dbReference type="InterPro" id="IPR000033">
    <property type="entry name" value="LDLR_classB_rpt"/>
</dbReference>
<feature type="disulfide bond" evidence="13">
    <location>
        <begin position="393"/>
        <end position="408"/>
    </location>
</feature>
<feature type="repeat" description="LDL-receptor class B" evidence="14">
    <location>
        <begin position="1357"/>
        <end position="1399"/>
    </location>
</feature>